<proteinExistence type="predicted"/>
<name>A0A8S2ZHP1_9BILA</name>
<gene>
    <name evidence="1" type="ORF">SRO942_LOCUS49902</name>
</gene>
<reference evidence="1" key="1">
    <citation type="submission" date="2021-02" db="EMBL/GenBank/DDBJ databases">
        <authorList>
            <person name="Nowell W R."/>
        </authorList>
    </citation>
    <scope>NUCLEOTIDE SEQUENCE</scope>
</reference>
<dbReference type="AlphaFoldDB" id="A0A8S2ZHP1"/>
<dbReference type="Proteomes" id="UP000681722">
    <property type="component" value="Unassembled WGS sequence"/>
</dbReference>
<evidence type="ECO:0000313" key="1">
    <source>
        <dbReference type="EMBL" id="CAF4632786.1"/>
    </source>
</evidence>
<evidence type="ECO:0000313" key="2">
    <source>
        <dbReference type="Proteomes" id="UP000681722"/>
    </source>
</evidence>
<sequence length="138" mass="15658">MSWIWSLCRCPALTEYRRVLMDRLIDKHLLPTQCHGPRTFRARVNQLLPQNQPIQGSFLTFKTQKEEQISQPNEVQAPMPSARTFSSVVAPALFANGSVDPSRNSFVDFAYISKQLQDIAHNSRSELANLAKDIQTIS</sequence>
<feature type="non-terminal residue" evidence="1">
    <location>
        <position position="1"/>
    </location>
</feature>
<dbReference type="EMBL" id="CAJOBC010137145">
    <property type="protein sequence ID" value="CAF4632786.1"/>
    <property type="molecule type" value="Genomic_DNA"/>
</dbReference>
<organism evidence="1 2">
    <name type="scientific">Didymodactylos carnosus</name>
    <dbReference type="NCBI Taxonomy" id="1234261"/>
    <lineage>
        <taxon>Eukaryota</taxon>
        <taxon>Metazoa</taxon>
        <taxon>Spiralia</taxon>
        <taxon>Gnathifera</taxon>
        <taxon>Rotifera</taxon>
        <taxon>Eurotatoria</taxon>
        <taxon>Bdelloidea</taxon>
        <taxon>Philodinida</taxon>
        <taxon>Philodinidae</taxon>
        <taxon>Didymodactylos</taxon>
    </lineage>
</organism>
<accession>A0A8S2ZHP1</accession>
<comment type="caution">
    <text evidence="1">The sequence shown here is derived from an EMBL/GenBank/DDBJ whole genome shotgun (WGS) entry which is preliminary data.</text>
</comment>
<protein>
    <submittedName>
        <fullName evidence="1">Uncharacterized protein</fullName>
    </submittedName>
</protein>